<evidence type="ECO:0000256" key="3">
    <source>
        <dbReference type="ARBA" id="ARBA00022679"/>
    </source>
</evidence>
<gene>
    <name evidence="5" type="ORF">CAEBREN_18536</name>
</gene>
<keyword evidence="6" id="KW-1185">Reference proteome</keyword>
<dbReference type="PANTHER" id="PTHR12176">
    <property type="entry name" value="SAM-DEPENDENT METHYLTRANSFERASE SUPERFAMILY PROTEIN"/>
    <property type="match status" value="1"/>
</dbReference>
<comment type="similarity">
    <text evidence="1">Belongs to the methyltransferase superfamily.</text>
</comment>
<keyword evidence="4" id="KW-0812">Transmembrane</keyword>
<evidence type="ECO:0000313" key="6">
    <source>
        <dbReference type="Proteomes" id="UP000008068"/>
    </source>
</evidence>
<dbReference type="PANTHER" id="PTHR12176:SF85">
    <property type="entry name" value="METHYLTRANSFERASE-LIKE PROTEIN 13"/>
    <property type="match status" value="1"/>
</dbReference>
<keyword evidence="2" id="KW-0489">Methyltransferase</keyword>
<dbReference type="HOGENOM" id="CLU_776673_0_0_1"/>
<dbReference type="SUPFAM" id="SSF53335">
    <property type="entry name" value="S-adenosyl-L-methionine-dependent methyltransferases"/>
    <property type="match status" value="1"/>
</dbReference>
<dbReference type="InterPro" id="IPR051419">
    <property type="entry name" value="Lys/N-term_MeTrsfase_sf"/>
</dbReference>
<evidence type="ECO:0008006" key="7">
    <source>
        <dbReference type="Google" id="ProtNLM"/>
    </source>
</evidence>
<feature type="transmembrane region" description="Helical" evidence="4">
    <location>
        <begin position="7"/>
        <end position="27"/>
    </location>
</feature>
<evidence type="ECO:0000256" key="4">
    <source>
        <dbReference type="SAM" id="Phobius"/>
    </source>
</evidence>
<sequence length="391" mass="44227">MSPKLKQYFACIFSFCIFMYLVLYFYVLPSEVLVDEQYGHGDEDLLLQKKGLEESVILQKCSKSTDNCYVVVDRKVETDLGQMVERHMYVKGFEDESDTIVRLIPQGEKTFEASDTRMWKVDHLSIRAQYVSLFFMLFTLNNIHFAHLSNAHNPPIFFIFFLCVYLCIAALISAPFIVSALSLVESDNDGKTILEIGLGGGSLDMFLHQLNPKLNITAVELDPVVVDIAREWFNVGEDRTRRTIVADGLEFVKRAEKKGEKITHLVCDKYDVVFLDACDSSVTIPCPSKLFRTPEIYNTFSEIVKSTGALIVNILSQDEESPEAMQIVEDLSQHFGSCLKISITEEVNVIAVCTKQAISDSPGNIEFLRRRAHAVTMQLGLQDVLKTIKMN</sequence>
<evidence type="ECO:0000256" key="2">
    <source>
        <dbReference type="ARBA" id="ARBA00022603"/>
    </source>
</evidence>
<keyword evidence="4" id="KW-0472">Membrane</keyword>
<dbReference type="STRING" id="135651.G0M8K3"/>
<dbReference type="AlphaFoldDB" id="G0M8K3"/>
<dbReference type="CDD" id="cd02440">
    <property type="entry name" value="AdoMet_MTases"/>
    <property type="match status" value="1"/>
</dbReference>
<dbReference type="OrthoDB" id="411785at2759"/>
<feature type="transmembrane region" description="Helical" evidence="4">
    <location>
        <begin position="157"/>
        <end position="178"/>
    </location>
</feature>
<organism evidence="6">
    <name type="scientific">Caenorhabditis brenneri</name>
    <name type="common">Nematode worm</name>
    <dbReference type="NCBI Taxonomy" id="135651"/>
    <lineage>
        <taxon>Eukaryota</taxon>
        <taxon>Metazoa</taxon>
        <taxon>Ecdysozoa</taxon>
        <taxon>Nematoda</taxon>
        <taxon>Chromadorea</taxon>
        <taxon>Rhabditida</taxon>
        <taxon>Rhabditina</taxon>
        <taxon>Rhabditomorpha</taxon>
        <taxon>Rhabditoidea</taxon>
        <taxon>Rhabditidae</taxon>
        <taxon>Peloderinae</taxon>
        <taxon>Caenorhabditis</taxon>
    </lineage>
</organism>
<name>G0M8K3_CAEBE</name>
<dbReference type="FunCoup" id="G0M8K3">
    <property type="interactions" value="4"/>
</dbReference>
<keyword evidence="4" id="KW-1133">Transmembrane helix</keyword>
<dbReference type="GO" id="GO:0008168">
    <property type="term" value="F:methyltransferase activity"/>
    <property type="evidence" value="ECO:0007669"/>
    <property type="project" value="UniProtKB-KW"/>
</dbReference>
<dbReference type="Pfam" id="PF01564">
    <property type="entry name" value="Spermine_synth"/>
    <property type="match status" value="1"/>
</dbReference>
<accession>G0M8K3</accession>
<protein>
    <recommendedName>
        <fullName evidence="7">PABS domain-containing protein</fullName>
    </recommendedName>
</protein>
<evidence type="ECO:0000256" key="1">
    <source>
        <dbReference type="ARBA" id="ARBA00008361"/>
    </source>
</evidence>
<dbReference type="EMBL" id="GL379786">
    <property type="protein sequence ID" value="EGT30150.1"/>
    <property type="molecule type" value="Genomic_DNA"/>
</dbReference>
<proteinExistence type="inferred from homology"/>
<dbReference type="InterPro" id="IPR029063">
    <property type="entry name" value="SAM-dependent_MTases_sf"/>
</dbReference>
<feature type="transmembrane region" description="Helical" evidence="4">
    <location>
        <begin position="128"/>
        <end position="145"/>
    </location>
</feature>
<keyword evidence="3" id="KW-0808">Transferase</keyword>
<dbReference type="GO" id="GO:0032259">
    <property type="term" value="P:methylation"/>
    <property type="evidence" value="ECO:0007669"/>
    <property type="project" value="UniProtKB-KW"/>
</dbReference>
<dbReference type="eggNOG" id="KOG2352">
    <property type="taxonomic scope" value="Eukaryota"/>
</dbReference>
<dbReference type="OMA" id="QMVERHM"/>
<reference evidence="6" key="1">
    <citation type="submission" date="2011-07" db="EMBL/GenBank/DDBJ databases">
        <authorList>
            <consortium name="Caenorhabditis brenneri Sequencing and Analysis Consortium"/>
            <person name="Wilson R.K."/>
        </authorList>
    </citation>
    <scope>NUCLEOTIDE SEQUENCE [LARGE SCALE GENOMIC DNA]</scope>
    <source>
        <strain evidence="6">PB2801</strain>
    </source>
</reference>
<dbReference type="InParanoid" id="G0M8K3"/>
<dbReference type="Gene3D" id="3.40.50.150">
    <property type="entry name" value="Vaccinia Virus protein VP39"/>
    <property type="match status" value="1"/>
</dbReference>
<evidence type="ECO:0000313" key="5">
    <source>
        <dbReference type="EMBL" id="EGT30150.1"/>
    </source>
</evidence>
<dbReference type="Proteomes" id="UP000008068">
    <property type="component" value="Unassembled WGS sequence"/>
</dbReference>